<dbReference type="PIRSF" id="PIRSF006470">
    <property type="entry name" value="DctB"/>
    <property type="match status" value="1"/>
</dbReference>
<proteinExistence type="predicted"/>
<evidence type="ECO:0000256" key="2">
    <source>
        <dbReference type="SAM" id="Phobius"/>
    </source>
</evidence>
<dbReference type="GO" id="GO:0030246">
    <property type="term" value="F:carbohydrate binding"/>
    <property type="evidence" value="ECO:0007669"/>
    <property type="project" value="TreeGrafter"/>
</dbReference>
<sequence>MIKAGYNRIIGLGICITLIFIFTGCGEFIGNKTVIKLAHGLDTSHPVHEAMLFMAERAKKKSNGSLEIDIYPNQQLGTEREALELLQIGSLGMTKVSTGVLENFVPSLKVFGLPFLFRDREHRFKVLESELGEKFLNDGLGKRLKGLTFYDAGSRSFYGKKPMDSPEDLEGLKLRVMESNTAMNMVQMLGGSPTPIAWGELYTALQQGIVDGAENNLPSFYLSRHYEVCKYYMVDEHTSPPDELLISTLVWNKLSEKEKEWLKEAAMESSEHEKKLWREAELEALEEIQKAGVKVTYLDKEDFREMVQPMYEEFSKDPEMKKIIDAIQAIK</sequence>
<dbReference type="CDD" id="cd13671">
    <property type="entry name" value="PBP2_TRAP_SBP_like_3"/>
    <property type="match status" value="1"/>
</dbReference>
<dbReference type="AlphaFoldDB" id="A0A1I5CUJ3"/>
<dbReference type="GO" id="GO:0030288">
    <property type="term" value="C:outer membrane-bounded periplasmic space"/>
    <property type="evidence" value="ECO:0007669"/>
    <property type="project" value="InterPro"/>
</dbReference>
<protein>
    <submittedName>
        <fullName evidence="3">Tripartite ATP-independent transporter solute receptor, DctP family</fullName>
    </submittedName>
</protein>
<dbReference type="RefSeq" id="WP_093411138.1">
    <property type="nucleotide sequence ID" value="NZ_FOVL01000024.1"/>
</dbReference>
<dbReference type="NCBIfam" id="TIGR00787">
    <property type="entry name" value="dctP"/>
    <property type="match status" value="1"/>
</dbReference>
<dbReference type="PANTHER" id="PTHR33376:SF2">
    <property type="entry name" value="DICARBOXYLATE-BINDING PERIPLASMIC PROTEIN"/>
    <property type="match status" value="1"/>
</dbReference>
<keyword evidence="4" id="KW-1185">Reference proteome</keyword>
<dbReference type="InterPro" id="IPR004682">
    <property type="entry name" value="TRAP_DctP"/>
</dbReference>
<dbReference type="GO" id="GO:0055085">
    <property type="term" value="P:transmembrane transport"/>
    <property type="evidence" value="ECO:0007669"/>
    <property type="project" value="InterPro"/>
</dbReference>
<dbReference type="Proteomes" id="UP000199153">
    <property type="component" value="Unassembled WGS sequence"/>
</dbReference>
<organism evidence="3 4">
    <name type="scientific">Salegentibacter flavus</name>
    <dbReference type="NCBI Taxonomy" id="287099"/>
    <lineage>
        <taxon>Bacteria</taxon>
        <taxon>Pseudomonadati</taxon>
        <taxon>Bacteroidota</taxon>
        <taxon>Flavobacteriia</taxon>
        <taxon>Flavobacteriales</taxon>
        <taxon>Flavobacteriaceae</taxon>
        <taxon>Salegentibacter</taxon>
    </lineage>
</organism>
<keyword evidence="1" id="KW-0732">Signal</keyword>
<keyword evidence="3" id="KW-0675">Receptor</keyword>
<dbReference type="InterPro" id="IPR038404">
    <property type="entry name" value="TRAP_DctP_sf"/>
</dbReference>
<keyword evidence="2" id="KW-0472">Membrane</keyword>
<dbReference type="PANTHER" id="PTHR33376">
    <property type="match status" value="1"/>
</dbReference>
<feature type="transmembrane region" description="Helical" evidence="2">
    <location>
        <begin position="9"/>
        <end position="29"/>
    </location>
</feature>
<gene>
    <name evidence="3" type="ORF">SAMN05660413_03011</name>
</gene>
<evidence type="ECO:0000256" key="1">
    <source>
        <dbReference type="ARBA" id="ARBA00022729"/>
    </source>
</evidence>
<reference evidence="3 4" key="1">
    <citation type="submission" date="2016-10" db="EMBL/GenBank/DDBJ databases">
        <authorList>
            <person name="de Groot N.N."/>
        </authorList>
    </citation>
    <scope>NUCLEOTIDE SEQUENCE [LARGE SCALE GENOMIC DNA]</scope>
    <source>
        <strain evidence="3 4">DSM 17794</strain>
    </source>
</reference>
<dbReference type="PROSITE" id="PS51257">
    <property type="entry name" value="PROKAR_LIPOPROTEIN"/>
    <property type="match status" value="1"/>
</dbReference>
<name>A0A1I5CUJ3_9FLAO</name>
<dbReference type="Pfam" id="PF03480">
    <property type="entry name" value="DctP"/>
    <property type="match status" value="1"/>
</dbReference>
<evidence type="ECO:0000313" key="3">
    <source>
        <dbReference type="EMBL" id="SFN90311.1"/>
    </source>
</evidence>
<dbReference type="NCBIfam" id="NF037995">
    <property type="entry name" value="TRAP_S1"/>
    <property type="match status" value="1"/>
</dbReference>
<keyword evidence="2" id="KW-1133">Transmembrane helix</keyword>
<dbReference type="OrthoDB" id="9776801at2"/>
<dbReference type="Gene3D" id="3.40.190.170">
    <property type="entry name" value="Bacterial extracellular solute-binding protein, family 7"/>
    <property type="match status" value="1"/>
</dbReference>
<dbReference type="STRING" id="287099.SAMN05660413_03011"/>
<keyword evidence="2" id="KW-0812">Transmembrane</keyword>
<accession>A0A1I5CUJ3</accession>
<evidence type="ECO:0000313" key="4">
    <source>
        <dbReference type="Proteomes" id="UP000199153"/>
    </source>
</evidence>
<dbReference type="InterPro" id="IPR018389">
    <property type="entry name" value="DctP_fam"/>
</dbReference>
<dbReference type="EMBL" id="FOVL01000024">
    <property type="protein sequence ID" value="SFN90311.1"/>
    <property type="molecule type" value="Genomic_DNA"/>
</dbReference>